<dbReference type="EMBL" id="JANCLU010000010">
    <property type="protein sequence ID" value="MCP8939281.1"/>
    <property type="molecule type" value="Genomic_DNA"/>
</dbReference>
<proteinExistence type="predicted"/>
<organism evidence="2 3">
    <name type="scientific">Alsobacter ponti</name>
    <dbReference type="NCBI Taxonomy" id="2962936"/>
    <lineage>
        <taxon>Bacteria</taxon>
        <taxon>Pseudomonadati</taxon>
        <taxon>Pseudomonadota</taxon>
        <taxon>Alphaproteobacteria</taxon>
        <taxon>Hyphomicrobiales</taxon>
        <taxon>Alsobacteraceae</taxon>
        <taxon>Alsobacter</taxon>
    </lineage>
</organism>
<dbReference type="InterPro" id="IPR002059">
    <property type="entry name" value="CSP_DNA-bd"/>
</dbReference>
<dbReference type="Gene3D" id="2.40.50.140">
    <property type="entry name" value="Nucleic acid-binding proteins"/>
    <property type="match status" value="1"/>
</dbReference>
<reference evidence="2 3" key="1">
    <citation type="submission" date="2022-07" db="EMBL/GenBank/DDBJ databases">
        <authorList>
            <person name="Li W.-J."/>
            <person name="Deng Q.-Q."/>
        </authorList>
    </citation>
    <scope>NUCLEOTIDE SEQUENCE [LARGE SCALE GENOMIC DNA]</scope>
    <source>
        <strain evidence="2 3">SYSU M60028</strain>
    </source>
</reference>
<dbReference type="PIRSF" id="PIRSF002599">
    <property type="entry name" value="Cold_shock_A"/>
    <property type="match status" value="1"/>
</dbReference>
<feature type="domain" description="CSD" evidence="1">
    <location>
        <begin position="1"/>
        <end position="50"/>
    </location>
</feature>
<dbReference type="PRINTS" id="PR00050">
    <property type="entry name" value="COLDSHOCK"/>
</dbReference>
<name>A0ABT1LDU8_9HYPH</name>
<protein>
    <submittedName>
        <fullName evidence="2">Cold shock domain-containing protein</fullName>
    </submittedName>
</protein>
<keyword evidence="3" id="KW-1185">Reference proteome</keyword>
<dbReference type="PROSITE" id="PS51857">
    <property type="entry name" value="CSD_2"/>
    <property type="match status" value="1"/>
</dbReference>
<dbReference type="SUPFAM" id="SSF50249">
    <property type="entry name" value="Nucleic acid-binding proteins"/>
    <property type="match status" value="1"/>
</dbReference>
<dbReference type="InterPro" id="IPR012340">
    <property type="entry name" value="NA-bd_OB-fold"/>
</dbReference>
<sequence>MQIDQGGGKDVFVHVSVLQRAGLRDLVEGQKVRVTVVQGQKGPQADAIELED</sequence>
<dbReference type="Proteomes" id="UP001205890">
    <property type="component" value="Unassembled WGS sequence"/>
</dbReference>
<comment type="caution">
    <text evidence="2">The sequence shown here is derived from an EMBL/GenBank/DDBJ whole genome shotgun (WGS) entry which is preliminary data.</text>
</comment>
<evidence type="ECO:0000313" key="2">
    <source>
        <dbReference type="EMBL" id="MCP8939281.1"/>
    </source>
</evidence>
<accession>A0ABT1LDU8</accession>
<gene>
    <name evidence="2" type="ORF">NK718_12200</name>
</gene>
<dbReference type="Pfam" id="PF00313">
    <property type="entry name" value="CSD"/>
    <property type="match status" value="1"/>
</dbReference>
<dbReference type="InterPro" id="IPR012156">
    <property type="entry name" value="Cold_shock_CspA"/>
</dbReference>
<evidence type="ECO:0000259" key="1">
    <source>
        <dbReference type="PROSITE" id="PS51857"/>
    </source>
</evidence>
<evidence type="ECO:0000313" key="3">
    <source>
        <dbReference type="Proteomes" id="UP001205890"/>
    </source>
</evidence>